<dbReference type="RefSeq" id="WP_088496647.1">
    <property type="nucleotide sequence ID" value="NZ_JAJNEH010000004.1"/>
</dbReference>
<sequence>MLGDRATRGTEFRRREQTALNAVDVSALGVQADCRDINGLLAGIGSSGHEKTSGQKCKYASHLRMLLEVGYYLQRADVVRQ</sequence>
<proteinExistence type="predicted"/>
<comment type="caution">
    <text evidence="1">The sequence shown here is derived from an EMBL/GenBank/DDBJ whole genome shotgun (WGS) entry which is preliminary data.</text>
</comment>
<dbReference type="EMBL" id="NIVX01000048">
    <property type="protein sequence ID" value="OWQ76216.1"/>
    <property type="molecule type" value="Genomic_DNA"/>
</dbReference>
<evidence type="ECO:0000313" key="1">
    <source>
        <dbReference type="EMBL" id="OWQ76216.1"/>
    </source>
</evidence>
<dbReference type="Proteomes" id="UP000197090">
    <property type="component" value="Unassembled WGS sequence"/>
</dbReference>
<gene>
    <name evidence="1" type="ORF">CEE63_06730</name>
</gene>
<evidence type="ECO:0000313" key="2">
    <source>
        <dbReference type="Proteomes" id="UP000197090"/>
    </source>
</evidence>
<accession>A0A2D0ALC7</accession>
<protein>
    <submittedName>
        <fullName evidence="1">Uncharacterized protein</fullName>
    </submittedName>
</protein>
<organism evidence="1 2">
    <name type="scientific">Stenotrophomonas maltophilia</name>
    <name type="common">Pseudomonas maltophilia</name>
    <name type="synonym">Xanthomonas maltophilia</name>
    <dbReference type="NCBI Taxonomy" id="40324"/>
    <lineage>
        <taxon>Bacteria</taxon>
        <taxon>Pseudomonadati</taxon>
        <taxon>Pseudomonadota</taxon>
        <taxon>Gammaproteobacteria</taxon>
        <taxon>Lysobacterales</taxon>
        <taxon>Lysobacteraceae</taxon>
        <taxon>Stenotrophomonas</taxon>
        <taxon>Stenotrophomonas maltophilia group</taxon>
    </lineage>
</organism>
<name>A0A2D0ALC7_STEMA</name>
<reference evidence="1 2" key="1">
    <citation type="submission" date="2017-06" db="EMBL/GenBank/DDBJ databases">
        <authorList>
            <person name="Kim H.J."/>
            <person name="Triplett B.A."/>
        </authorList>
    </citation>
    <scope>NUCLEOTIDE SEQUENCE [LARGE SCALE GENOMIC DNA]</scope>
    <source>
        <strain evidence="1 2">594</strain>
    </source>
</reference>
<dbReference type="AlphaFoldDB" id="A0A2D0ALC7"/>